<evidence type="ECO:0000256" key="1">
    <source>
        <dbReference type="SAM" id="MobiDB-lite"/>
    </source>
</evidence>
<feature type="domain" description="PiggyBac transposable element-derived protein" evidence="2">
    <location>
        <begin position="291"/>
        <end position="419"/>
    </location>
</feature>
<keyword evidence="4" id="KW-1185">Reference proteome</keyword>
<gene>
    <name evidence="3" type="ORF">HW555_010270</name>
</gene>
<dbReference type="CDD" id="cd19757">
    <property type="entry name" value="Bbox1"/>
    <property type="match status" value="1"/>
</dbReference>
<evidence type="ECO:0000259" key="2">
    <source>
        <dbReference type="Pfam" id="PF13843"/>
    </source>
</evidence>
<comment type="caution">
    <text evidence="3">The sequence shown here is derived from an EMBL/GenBank/DDBJ whole genome shotgun (WGS) entry which is preliminary data.</text>
</comment>
<name>A0A835GBH9_SPOEX</name>
<protein>
    <recommendedName>
        <fullName evidence="2">PiggyBac transposable element-derived protein domain-containing protein</fullName>
    </recommendedName>
</protein>
<dbReference type="PANTHER" id="PTHR47272">
    <property type="entry name" value="DDE_TNP_1_7 DOMAIN-CONTAINING PROTEIN"/>
    <property type="match status" value="1"/>
</dbReference>
<reference evidence="3" key="1">
    <citation type="submission" date="2020-08" db="EMBL/GenBank/DDBJ databases">
        <title>Spodoptera exigua strain:BAW_Kor-Di-RS1 Genome sequencing and assembly.</title>
        <authorList>
            <person name="Kim J."/>
            <person name="Nam H.Y."/>
            <person name="Kwon M."/>
            <person name="Choi J.H."/>
            <person name="Cho S.R."/>
            <person name="Kim G.-H."/>
        </authorList>
    </citation>
    <scope>NUCLEOTIDE SEQUENCE</scope>
    <source>
        <strain evidence="3">BAW_Kor-Di-RS1</strain>
        <tissue evidence="3">Whole-body</tissue>
    </source>
</reference>
<feature type="compositionally biased region" description="Low complexity" evidence="1">
    <location>
        <begin position="71"/>
        <end position="80"/>
    </location>
</feature>
<sequence length="499" mass="56090">MVNTEKAVEPKMVNRANASTHRKVVGQLTKQQQNGARQLVALVPKPGAKSDLDESESSGDELQYYAGPANSDSSSSPLSLPSSIENLHLLSDDDTEINDIAASTSLVPYQQSSPITNPCSPSILSPNVSAGRQLHSFETTPLSPVPSTSCQVNLPSPLAMSPQVPAPLVNNLLRRNHLQSPLSPATRSSRPRVATVRRRIIPPKRLAPNWRCCKFTGSAEVEDILFEPREEKSAIEYFKLFFSDDIVSHITEQTNIYSTQTNGSSINITEDDVKDFLASRERESLKCAHIQIIGLKLYDTIKRYLHFNDNLKDDGDRYYKVRPILQRIRENCLQVEVETRFSIDEMMMPHKGTRVGSSKQYVKNKPKKWGYKIFVRAGVSGIVYDFLIYGGDDTFRFHEFTDEENSMGLGSKVVLALTKLSSNSIATIQKPVAERPPDAVRYDQIGHYPKIIITRGRCMYCTKGQTKFFCQKCEIRLCLLPDRNCFLEYHAKNDHLGTQ</sequence>
<proteinExistence type="predicted"/>
<dbReference type="InterPro" id="IPR029526">
    <property type="entry name" value="PGBD"/>
</dbReference>
<dbReference type="Pfam" id="PF13843">
    <property type="entry name" value="DDE_Tnp_1_7"/>
    <property type="match status" value="1"/>
</dbReference>
<accession>A0A835GBH9</accession>
<dbReference type="AlphaFoldDB" id="A0A835GBH9"/>
<dbReference type="EMBL" id="JACKWZ010000249">
    <property type="protein sequence ID" value="KAF9410725.1"/>
    <property type="molecule type" value="Genomic_DNA"/>
</dbReference>
<organism evidence="3 4">
    <name type="scientific">Spodoptera exigua</name>
    <name type="common">Beet armyworm</name>
    <name type="synonym">Noctua fulgens</name>
    <dbReference type="NCBI Taxonomy" id="7107"/>
    <lineage>
        <taxon>Eukaryota</taxon>
        <taxon>Metazoa</taxon>
        <taxon>Ecdysozoa</taxon>
        <taxon>Arthropoda</taxon>
        <taxon>Hexapoda</taxon>
        <taxon>Insecta</taxon>
        <taxon>Pterygota</taxon>
        <taxon>Neoptera</taxon>
        <taxon>Endopterygota</taxon>
        <taxon>Lepidoptera</taxon>
        <taxon>Glossata</taxon>
        <taxon>Ditrysia</taxon>
        <taxon>Noctuoidea</taxon>
        <taxon>Noctuidae</taxon>
        <taxon>Amphipyrinae</taxon>
        <taxon>Spodoptera</taxon>
    </lineage>
</organism>
<dbReference type="PANTHER" id="PTHR47272:SF1">
    <property type="entry name" value="PIGGYBAC TRANSPOSABLE ELEMENT-DERIVED PROTEIN 3-LIKE"/>
    <property type="match status" value="1"/>
</dbReference>
<evidence type="ECO:0000313" key="3">
    <source>
        <dbReference type="EMBL" id="KAF9410725.1"/>
    </source>
</evidence>
<evidence type="ECO:0000313" key="4">
    <source>
        <dbReference type="Proteomes" id="UP000648187"/>
    </source>
</evidence>
<feature type="region of interest" description="Disordered" evidence="1">
    <location>
        <begin position="1"/>
        <end position="80"/>
    </location>
</feature>
<dbReference type="Proteomes" id="UP000648187">
    <property type="component" value="Unassembled WGS sequence"/>
</dbReference>